<dbReference type="OrthoDB" id="672793at2759"/>
<evidence type="ECO:0000313" key="2">
    <source>
        <dbReference type="Proteomes" id="UP000701853"/>
    </source>
</evidence>
<comment type="caution">
    <text evidence="1">The sequence shown here is derived from an EMBL/GenBank/DDBJ whole genome shotgun (WGS) entry which is preliminary data.</text>
</comment>
<dbReference type="Proteomes" id="UP000701853">
    <property type="component" value="Chromosome 4"/>
</dbReference>
<keyword evidence="2" id="KW-1185">Reference proteome</keyword>
<evidence type="ECO:0000313" key="1">
    <source>
        <dbReference type="EMBL" id="KAG8495792.1"/>
    </source>
</evidence>
<dbReference type="EMBL" id="JAHUZN010000004">
    <property type="protein sequence ID" value="KAG8495792.1"/>
    <property type="molecule type" value="Genomic_DNA"/>
</dbReference>
<dbReference type="InterPro" id="IPR036265">
    <property type="entry name" value="HIT-like_sf"/>
</dbReference>
<proteinExistence type="predicted"/>
<gene>
    <name evidence="1" type="ORF">CXB51_007723</name>
</gene>
<name>A0A8J5ZD74_9ROSI</name>
<sequence length="47" mass="5204">MALDREAALAPAHSDSPTIFDKIINNEIPATVVYEDDKVLMLDSCNR</sequence>
<dbReference type="SUPFAM" id="SSF54197">
    <property type="entry name" value="HIT-like"/>
    <property type="match status" value="1"/>
</dbReference>
<dbReference type="AlphaFoldDB" id="A0A8J5ZD74"/>
<dbReference type="Gene3D" id="3.30.428.10">
    <property type="entry name" value="HIT-like"/>
    <property type="match status" value="1"/>
</dbReference>
<protein>
    <submittedName>
        <fullName evidence="1">Uncharacterized protein</fullName>
    </submittedName>
</protein>
<accession>A0A8J5ZD74</accession>
<organism evidence="1 2">
    <name type="scientific">Gossypium anomalum</name>
    <dbReference type="NCBI Taxonomy" id="47600"/>
    <lineage>
        <taxon>Eukaryota</taxon>
        <taxon>Viridiplantae</taxon>
        <taxon>Streptophyta</taxon>
        <taxon>Embryophyta</taxon>
        <taxon>Tracheophyta</taxon>
        <taxon>Spermatophyta</taxon>
        <taxon>Magnoliopsida</taxon>
        <taxon>eudicotyledons</taxon>
        <taxon>Gunneridae</taxon>
        <taxon>Pentapetalae</taxon>
        <taxon>rosids</taxon>
        <taxon>malvids</taxon>
        <taxon>Malvales</taxon>
        <taxon>Malvaceae</taxon>
        <taxon>Malvoideae</taxon>
        <taxon>Gossypium</taxon>
    </lineage>
</organism>
<reference evidence="1 2" key="1">
    <citation type="journal article" date="2021" name="bioRxiv">
        <title>The Gossypium anomalum genome as a resource for cotton improvement and evolutionary analysis of hybrid incompatibility.</title>
        <authorList>
            <person name="Grover C.E."/>
            <person name="Yuan D."/>
            <person name="Arick M.A."/>
            <person name="Miller E.R."/>
            <person name="Hu G."/>
            <person name="Peterson D.G."/>
            <person name="Wendel J.F."/>
            <person name="Udall J.A."/>
        </authorList>
    </citation>
    <scope>NUCLEOTIDE SEQUENCE [LARGE SCALE GENOMIC DNA]</scope>
    <source>
        <strain evidence="1">JFW-Udall</strain>
        <tissue evidence="1">Leaf</tissue>
    </source>
</reference>